<accession>A0ABS5TC37</accession>
<protein>
    <submittedName>
        <fullName evidence="1">Uncharacterized protein</fullName>
    </submittedName>
</protein>
<dbReference type="Proteomes" id="UP001197247">
    <property type="component" value="Unassembled WGS sequence"/>
</dbReference>
<comment type="caution">
    <text evidence="1">The sequence shown here is derived from an EMBL/GenBank/DDBJ whole genome shotgun (WGS) entry which is preliminary data.</text>
</comment>
<dbReference type="EMBL" id="JAHBAY010000002">
    <property type="protein sequence ID" value="MBT0768648.1"/>
    <property type="molecule type" value="Genomic_DNA"/>
</dbReference>
<sequence length="69" mass="7667">MLVRVGHSPQQAEQWATGIPAGVRADRDHVTSFAHATTARIKDRSRQFPQAVHLRELAVASARWAAHRS</sequence>
<evidence type="ECO:0000313" key="2">
    <source>
        <dbReference type="Proteomes" id="UP001197247"/>
    </source>
</evidence>
<gene>
    <name evidence="1" type="ORF">KIH74_06900</name>
</gene>
<keyword evidence="2" id="KW-1185">Reference proteome</keyword>
<reference evidence="1 2" key="1">
    <citation type="submission" date="2021-05" db="EMBL/GenBank/DDBJ databases">
        <title>Kineosporia and Streptomyces sp. nov. two new marine actinobacteria isolated from Coral.</title>
        <authorList>
            <person name="Buangrab K."/>
            <person name="Sutthacheep M."/>
            <person name="Yeemin T."/>
            <person name="Harunari E."/>
            <person name="Igarashi Y."/>
            <person name="Kanchanasin P."/>
            <person name="Tanasupawat S."/>
            <person name="Phongsopitanun W."/>
        </authorList>
    </citation>
    <scope>NUCLEOTIDE SEQUENCE [LARGE SCALE GENOMIC DNA]</scope>
    <source>
        <strain evidence="1 2">J2-2</strain>
    </source>
</reference>
<organism evidence="1 2">
    <name type="scientific">Kineosporia corallincola</name>
    <dbReference type="NCBI Taxonomy" id="2835133"/>
    <lineage>
        <taxon>Bacteria</taxon>
        <taxon>Bacillati</taxon>
        <taxon>Actinomycetota</taxon>
        <taxon>Actinomycetes</taxon>
        <taxon>Kineosporiales</taxon>
        <taxon>Kineosporiaceae</taxon>
        <taxon>Kineosporia</taxon>
    </lineage>
</organism>
<evidence type="ECO:0000313" key="1">
    <source>
        <dbReference type="EMBL" id="MBT0768648.1"/>
    </source>
</evidence>
<dbReference type="RefSeq" id="WP_214154941.1">
    <property type="nucleotide sequence ID" value="NZ_JAHBAY010000002.1"/>
</dbReference>
<name>A0ABS5TC37_9ACTN</name>
<proteinExistence type="predicted"/>